<organism evidence="1 2">
    <name type="scientific">Arachis hypogaea</name>
    <name type="common">Peanut</name>
    <dbReference type="NCBI Taxonomy" id="3818"/>
    <lineage>
        <taxon>Eukaryota</taxon>
        <taxon>Viridiplantae</taxon>
        <taxon>Streptophyta</taxon>
        <taxon>Embryophyta</taxon>
        <taxon>Tracheophyta</taxon>
        <taxon>Spermatophyta</taxon>
        <taxon>Magnoliopsida</taxon>
        <taxon>eudicotyledons</taxon>
        <taxon>Gunneridae</taxon>
        <taxon>Pentapetalae</taxon>
        <taxon>rosids</taxon>
        <taxon>fabids</taxon>
        <taxon>Fabales</taxon>
        <taxon>Fabaceae</taxon>
        <taxon>Papilionoideae</taxon>
        <taxon>50 kb inversion clade</taxon>
        <taxon>dalbergioids sensu lato</taxon>
        <taxon>Dalbergieae</taxon>
        <taxon>Pterocarpus clade</taxon>
        <taxon>Arachis</taxon>
    </lineage>
</organism>
<comment type="caution">
    <text evidence="1">The sequence shown here is derived from an EMBL/GenBank/DDBJ whole genome shotgun (WGS) entry which is preliminary data.</text>
</comment>
<name>A0A445CZX0_ARAHY</name>
<evidence type="ECO:0000313" key="2">
    <source>
        <dbReference type="Proteomes" id="UP000289738"/>
    </source>
</evidence>
<evidence type="ECO:0000313" key="1">
    <source>
        <dbReference type="EMBL" id="RYR56523.1"/>
    </source>
</evidence>
<proteinExistence type="predicted"/>
<sequence length="15" mass="1803">MMILSTLRLESRFCC</sequence>
<dbReference type="EMBL" id="SDMP01000005">
    <property type="protein sequence ID" value="RYR56523.1"/>
    <property type="molecule type" value="Genomic_DNA"/>
</dbReference>
<gene>
    <name evidence="1" type="ORF">Ahy_A05g022224</name>
</gene>
<protein>
    <submittedName>
        <fullName evidence="1">Uncharacterized protein</fullName>
    </submittedName>
</protein>
<reference evidence="1 2" key="1">
    <citation type="submission" date="2019-01" db="EMBL/GenBank/DDBJ databases">
        <title>Sequencing of cultivated peanut Arachis hypogaea provides insights into genome evolution and oil improvement.</title>
        <authorList>
            <person name="Chen X."/>
        </authorList>
    </citation>
    <scope>NUCLEOTIDE SEQUENCE [LARGE SCALE GENOMIC DNA]</scope>
    <source>
        <strain evidence="2">cv. Fuhuasheng</strain>
        <tissue evidence="1">Leaves</tissue>
    </source>
</reference>
<keyword evidence="2" id="KW-1185">Reference proteome</keyword>
<dbReference type="Proteomes" id="UP000289738">
    <property type="component" value="Chromosome A05"/>
</dbReference>
<accession>A0A445CZX0</accession>